<dbReference type="Proteomes" id="UP000008063">
    <property type="component" value="Unassembled WGS sequence"/>
</dbReference>
<dbReference type="OMA" id="RCHACEM"/>
<protein>
    <submittedName>
        <fullName evidence="2">Uncharacterized protein</fullName>
    </submittedName>
</protein>
<sequence>MPKHGKYQMEKQRYELDLPEDDPLEPPSDDELGVEGVYEDDQQANSEAEDGGEEKPLVLKGINGLPVSEIAAQSSNLAKTSGGRAIRQWANAWIKTEDLPTSQRGRHVKVSSLLDDPKIAAECRSYLQSNKWATNPQKFSKFVNQTMLPVEGEKYAKHIVDKEMPQGMKCYLELCVPVCARGFHYMQYKKAVYFDGHKCPNVVQYWQDEFLPEMAKHCIWLVEYKVGNIGEEIRKILPRGTKKLVLLAHDESTMQANDGPKAGWGPNGGQPLLKKGVGRGSHWSNVISSIVSWLKNAGQQLEYGNNYDGYWTGELFVKQLKDALWVQTINLNPGGRCHACEMVIGSCSQ</sequence>
<proteinExistence type="predicted"/>
<feature type="compositionally biased region" description="Basic and acidic residues" evidence="1">
    <location>
        <begin position="7"/>
        <end position="16"/>
    </location>
</feature>
<dbReference type="OrthoDB" id="3218065at2759"/>
<reference evidence="3" key="1">
    <citation type="journal article" date="2011" name="Science">
        <title>The plant cell wall-decomposing machinery underlies the functional diversity of forest fungi.</title>
        <authorList>
            <person name="Eastwood D.C."/>
            <person name="Floudas D."/>
            <person name="Binder M."/>
            <person name="Majcherczyk A."/>
            <person name="Schneider P."/>
            <person name="Aerts A."/>
            <person name="Asiegbu F.O."/>
            <person name="Baker S.E."/>
            <person name="Barry K."/>
            <person name="Bendiksby M."/>
            <person name="Blumentritt M."/>
            <person name="Coutinho P.M."/>
            <person name="Cullen D."/>
            <person name="de Vries R.P."/>
            <person name="Gathman A."/>
            <person name="Goodell B."/>
            <person name="Henrissat B."/>
            <person name="Ihrmark K."/>
            <person name="Kauserud H."/>
            <person name="Kohler A."/>
            <person name="LaButti K."/>
            <person name="Lapidus A."/>
            <person name="Lavin J.L."/>
            <person name="Lee Y.-H."/>
            <person name="Lindquist E."/>
            <person name="Lilly W."/>
            <person name="Lucas S."/>
            <person name="Morin E."/>
            <person name="Murat C."/>
            <person name="Oguiza J.A."/>
            <person name="Park J."/>
            <person name="Pisabarro A.G."/>
            <person name="Riley R."/>
            <person name="Rosling A."/>
            <person name="Salamov A."/>
            <person name="Schmidt O."/>
            <person name="Schmutz J."/>
            <person name="Skrede I."/>
            <person name="Stenlid J."/>
            <person name="Wiebenga A."/>
            <person name="Xie X."/>
            <person name="Kuees U."/>
            <person name="Hibbett D.S."/>
            <person name="Hoffmeister D."/>
            <person name="Hoegberg N."/>
            <person name="Martin F."/>
            <person name="Grigoriev I.V."/>
            <person name="Watkinson S.C."/>
        </authorList>
    </citation>
    <scope>NUCLEOTIDE SEQUENCE [LARGE SCALE GENOMIC DNA]</scope>
    <source>
        <strain evidence="3">strain S7.3</strain>
    </source>
</reference>
<feature type="compositionally biased region" description="Acidic residues" evidence="1">
    <location>
        <begin position="17"/>
        <end position="52"/>
    </location>
</feature>
<evidence type="ECO:0000313" key="3">
    <source>
        <dbReference type="Proteomes" id="UP000008063"/>
    </source>
</evidence>
<keyword evidence="3" id="KW-1185">Reference proteome</keyword>
<evidence type="ECO:0000313" key="2">
    <source>
        <dbReference type="EMBL" id="EGN91677.1"/>
    </source>
</evidence>
<dbReference type="EMBL" id="GL945547">
    <property type="protein sequence ID" value="EGN91677.1"/>
    <property type="molecule type" value="Genomic_DNA"/>
</dbReference>
<organism evidence="3">
    <name type="scientific">Serpula lacrymans var. lacrymans (strain S7.3)</name>
    <name type="common">Dry rot fungus</name>
    <dbReference type="NCBI Taxonomy" id="936435"/>
    <lineage>
        <taxon>Eukaryota</taxon>
        <taxon>Fungi</taxon>
        <taxon>Dikarya</taxon>
        <taxon>Basidiomycota</taxon>
        <taxon>Agaricomycotina</taxon>
        <taxon>Agaricomycetes</taxon>
        <taxon>Agaricomycetidae</taxon>
        <taxon>Boletales</taxon>
        <taxon>Coniophorineae</taxon>
        <taxon>Serpulaceae</taxon>
        <taxon>Serpula</taxon>
    </lineage>
</organism>
<evidence type="ECO:0000256" key="1">
    <source>
        <dbReference type="SAM" id="MobiDB-lite"/>
    </source>
</evidence>
<dbReference type="AlphaFoldDB" id="F8QJ45"/>
<dbReference type="HOGENOM" id="CLU_005726_2_1_1"/>
<dbReference type="InParanoid" id="F8QJ45"/>
<feature type="region of interest" description="Disordered" evidence="1">
    <location>
        <begin position="1"/>
        <end position="55"/>
    </location>
</feature>
<name>F8QJ45_SERL3</name>
<accession>F8QJ45</accession>
<dbReference type="PANTHER" id="PTHR35871">
    <property type="entry name" value="EXPRESSED PROTEIN"/>
    <property type="match status" value="1"/>
</dbReference>
<dbReference type="STRING" id="936435.F8QJ45"/>
<gene>
    <name evidence="2" type="ORF">SERLA73DRAFT_157458</name>
</gene>
<dbReference type="PANTHER" id="PTHR35871:SF1">
    <property type="entry name" value="CXC1-LIKE CYSTEINE CLUSTER ASSOCIATED WITH KDZ TRANSPOSASES DOMAIN-CONTAINING PROTEIN"/>
    <property type="match status" value="1"/>
</dbReference>